<dbReference type="InterPro" id="IPR012337">
    <property type="entry name" value="RNaseH-like_sf"/>
</dbReference>
<keyword evidence="3" id="KW-0269">Exonuclease</keyword>
<gene>
    <name evidence="3" type="ORF">CTI12_AA429380</name>
</gene>
<dbReference type="OrthoDB" id="1920326at2759"/>
<dbReference type="InterPro" id="IPR051132">
    <property type="entry name" value="3-5_Exonuclease_domain"/>
</dbReference>
<dbReference type="SUPFAM" id="SSF53098">
    <property type="entry name" value="Ribonuclease H-like"/>
    <property type="match status" value="2"/>
</dbReference>
<evidence type="ECO:0000256" key="2">
    <source>
        <dbReference type="ARBA" id="ARBA00022801"/>
    </source>
</evidence>
<dbReference type="PANTHER" id="PTHR13620">
    <property type="entry name" value="3-5 EXONUCLEASE"/>
    <property type="match status" value="1"/>
</dbReference>
<dbReference type="GO" id="GO:0003676">
    <property type="term" value="F:nucleic acid binding"/>
    <property type="evidence" value="ECO:0007669"/>
    <property type="project" value="InterPro"/>
</dbReference>
<reference evidence="3 4" key="1">
    <citation type="journal article" date="2018" name="Mol. Plant">
        <title>The genome of Artemisia annua provides insight into the evolution of Asteraceae family and artemisinin biosynthesis.</title>
        <authorList>
            <person name="Shen Q."/>
            <person name="Zhang L."/>
            <person name="Liao Z."/>
            <person name="Wang S."/>
            <person name="Yan T."/>
            <person name="Shi P."/>
            <person name="Liu M."/>
            <person name="Fu X."/>
            <person name="Pan Q."/>
            <person name="Wang Y."/>
            <person name="Lv Z."/>
            <person name="Lu X."/>
            <person name="Zhang F."/>
            <person name="Jiang W."/>
            <person name="Ma Y."/>
            <person name="Chen M."/>
            <person name="Hao X."/>
            <person name="Li L."/>
            <person name="Tang Y."/>
            <person name="Lv G."/>
            <person name="Zhou Y."/>
            <person name="Sun X."/>
            <person name="Brodelius P.E."/>
            <person name="Rose J.K.C."/>
            <person name="Tang K."/>
        </authorList>
    </citation>
    <scope>NUCLEOTIDE SEQUENCE [LARGE SCALE GENOMIC DNA]</scope>
    <source>
        <strain evidence="4">cv. Huhao1</strain>
        <tissue evidence="3">Leaf</tissue>
    </source>
</reference>
<dbReference type="GO" id="GO:0005634">
    <property type="term" value="C:nucleus"/>
    <property type="evidence" value="ECO:0007669"/>
    <property type="project" value="TreeGrafter"/>
</dbReference>
<organism evidence="3 4">
    <name type="scientific">Artemisia annua</name>
    <name type="common">Sweet wormwood</name>
    <dbReference type="NCBI Taxonomy" id="35608"/>
    <lineage>
        <taxon>Eukaryota</taxon>
        <taxon>Viridiplantae</taxon>
        <taxon>Streptophyta</taxon>
        <taxon>Embryophyta</taxon>
        <taxon>Tracheophyta</taxon>
        <taxon>Spermatophyta</taxon>
        <taxon>Magnoliopsida</taxon>
        <taxon>eudicotyledons</taxon>
        <taxon>Gunneridae</taxon>
        <taxon>Pentapetalae</taxon>
        <taxon>asterids</taxon>
        <taxon>campanulids</taxon>
        <taxon>Asterales</taxon>
        <taxon>Asteraceae</taxon>
        <taxon>Asteroideae</taxon>
        <taxon>Anthemideae</taxon>
        <taxon>Artemisiinae</taxon>
        <taxon>Artemisia</taxon>
    </lineage>
</organism>
<dbReference type="Gene3D" id="3.30.420.10">
    <property type="entry name" value="Ribonuclease H-like superfamily/Ribonuclease H"/>
    <property type="match status" value="2"/>
</dbReference>
<keyword evidence="2" id="KW-0378">Hydrolase</keyword>
<comment type="caution">
    <text evidence="3">The sequence shown here is derived from an EMBL/GenBank/DDBJ whole genome shotgun (WGS) entry which is preliminary data.</text>
</comment>
<dbReference type="GO" id="GO:0005737">
    <property type="term" value="C:cytoplasm"/>
    <property type="evidence" value="ECO:0007669"/>
    <property type="project" value="TreeGrafter"/>
</dbReference>
<sequence>MANTATTYTTNTIFHEHTIFTTVTKDPDTVHAWITETKKLNHQNPHRRLLIVGLDTKWRPSYQDEVIDPVAVLQLCVGNRCLVFQIIHADYTFTGGVDKHVERLWEYGLVPGNFDVVDIQQFAVRKHGWNIDKLSLDVLARDVIGRERKKPVKCASIDAFVAFDSDHRVLLNVLARDLNGRAWEKPVNERIDNWDNQHLSKEQVKCASIDAFLSFELGRVLLDQ</sequence>
<evidence type="ECO:0000313" key="3">
    <source>
        <dbReference type="EMBL" id="PWA55219.1"/>
    </source>
</evidence>
<dbReference type="STRING" id="35608.A0A2U1M1T3"/>
<dbReference type="Proteomes" id="UP000245207">
    <property type="component" value="Unassembled WGS sequence"/>
</dbReference>
<keyword evidence="1" id="KW-0540">Nuclease</keyword>
<dbReference type="AlphaFoldDB" id="A0A2U1M1T3"/>
<dbReference type="InterPro" id="IPR036397">
    <property type="entry name" value="RNaseH_sf"/>
</dbReference>
<dbReference type="GO" id="GO:0008408">
    <property type="term" value="F:3'-5' exonuclease activity"/>
    <property type="evidence" value="ECO:0007669"/>
    <property type="project" value="TreeGrafter"/>
</dbReference>
<dbReference type="PANTHER" id="PTHR13620:SF105">
    <property type="entry name" value="OS01G0737700 PROTEIN"/>
    <property type="match status" value="1"/>
</dbReference>
<dbReference type="EMBL" id="PKPP01006821">
    <property type="protein sequence ID" value="PWA55219.1"/>
    <property type="molecule type" value="Genomic_DNA"/>
</dbReference>
<accession>A0A2U1M1T3</accession>
<evidence type="ECO:0000313" key="4">
    <source>
        <dbReference type="Proteomes" id="UP000245207"/>
    </source>
</evidence>
<keyword evidence="4" id="KW-1185">Reference proteome</keyword>
<name>A0A2U1M1T3_ARTAN</name>
<protein>
    <submittedName>
        <fullName evidence="3">Werner Syndrome-like exonuclease</fullName>
    </submittedName>
</protein>
<evidence type="ECO:0000256" key="1">
    <source>
        <dbReference type="ARBA" id="ARBA00022722"/>
    </source>
</evidence>
<proteinExistence type="predicted"/>